<dbReference type="InterPro" id="IPR023471">
    <property type="entry name" value="CtaG/Cox11_dom_sf"/>
</dbReference>
<keyword evidence="9 12" id="KW-1133">Transmembrane helix</keyword>
<comment type="function">
    <text evidence="1 12">Exerts its effect at some terminal stage of cytochrome c oxidase synthesis, probably by being involved in the insertion of the copper B into subunit I.</text>
</comment>
<keyword evidence="11 12" id="KW-0472">Membrane</keyword>
<dbReference type="FunFam" id="2.60.370.10:FF:000001">
    <property type="entry name" value="COX11 cytochrome c oxidase assembly homolog"/>
    <property type="match status" value="1"/>
</dbReference>
<dbReference type="Pfam" id="PF04442">
    <property type="entry name" value="CtaG_Cox11"/>
    <property type="match status" value="1"/>
</dbReference>
<evidence type="ECO:0000256" key="2">
    <source>
        <dbReference type="ARBA" id="ARBA00004382"/>
    </source>
</evidence>
<evidence type="ECO:0000256" key="10">
    <source>
        <dbReference type="ARBA" id="ARBA00023008"/>
    </source>
</evidence>
<dbReference type="HAMAP" id="MF_00155">
    <property type="entry name" value="CtaG"/>
    <property type="match status" value="1"/>
</dbReference>
<keyword evidence="8 12" id="KW-0735">Signal-anchor</keyword>
<keyword evidence="7 12" id="KW-0812">Transmembrane</keyword>
<protein>
    <recommendedName>
        <fullName evidence="4 12">Cytochrome c oxidase assembly protein CtaG</fullName>
    </recommendedName>
</protein>
<dbReference type="Gene3D" id="2.60.370.10">
    <property type="entry name" value="Ctag/Cox11"/>
    <property type="match status" value="1"/>
</dbReference>
<evidence type="ECO:0000256" key="5">
    <source>
        <dbReference type="ARBA" id="ARBA00022475"/>
    </source>
</evidence>
<keyword evidence="5 12" id="KW-1003">Cell membrane</keyword>
<comment type="similarity">
    <text evidence="3 12">Belongs to the COX11/CtaG family.</text>
</comment>
<reference evidence="13 14" key="1">
    <citation type="submission" date="2017-01" db="EMBL/GenBank/DDBJ databases">
        <title>Genomic analysis of Xuhuaishuia manganoxidans DY6-4.</title>
        <authorList>
            <person name="Wang X."/>
        </authorList>
    </citation>
    <scope>NUCLEOTIDE SEQUENCE [LARGE SCALE GENOMIC DNA]</scope>
    <source>
        <strain evidence="13 14">DY6-4</strain>
    </source>
</reference>
<dbReference type="Proteomes" id="UP000187266">
    <property type="component" value="Chromosome"/>
</dbReference>
<dbReference type="PANTHER" id="PTHR21320:SF3">
    <property type="entry name" value="CYTOCHROME C OXIDASE ASSEMBLY PROTEIN COX11, MITOCHONDRIAL-RELATED"/>
    <property type="match status" value="1"/>
</dbReference>
<evidence type="ECO:0000256" key="7">
    <source>
        <dbReference type="ARBA" id="ARBA00022692"/>
    </source>
</evidence>
<dbReference type="InterPro" id="IPR007533">
    <property type="entry name" value="Cyt_c_oxidase_assmbl_CtaG"/>
</dbReference>
<dbReference type="GO" id="GO:0008535">
    <property type="term" value="P:respiratory chain complex IV assembly"/>
    <property type="evidence" value="ECO:0007669"/>
    <property type="project" value="UniProtKB-UniRule"/>
</dbReference>
<keyword evidence="10 12" id="KW-0186">Copper</keyword>
<dbReference type="GO" id="GO:0005507">
    <property type="term" value="F:copper ion binding"/>
    <property type="evidence" value="ECO:0007669"/>
    <property type="project" value="InterPro"/>
</dbReference>
<dbReference type="AlphaFoldDB" id="A0A1U7DHJ9"/>
<comment type="subcellular location">
    <subcellularLocation>
        <location evidence="2 12">Cell inner membrane</location>
        <topology evidence="2 12">Single-pass type II membrane protein</topology>
        <orientation evidence="2 12">Periplasmic side</orientation>
    </subcellularLocation>
</comment>
<accession>A0A1U7DHJ9</accession>
<dbReference type="SUPFAM" id="SSF110111">
    <property type="entry name" value="Ctag/Cox11"/>
    <property type="match status" value="1"/>
</dbReference>
<evidence type="ECO:0000256" key="9">
    <source>
        <dbReference type="ARBA" id="ARBA00022989"/>
    </source>
</evidence>
<name>A0A1U7DHJ9_9RHOB</name>
<evidence type="ECO:0000256" key="4">
    <source>
        <dbReference type="ARBA" id="ARBA00015384"/>
    </source>
</evidence>
<evidence type="ECO:0000256" key="1">
    <source>
        <dbReference type="ARBA" id="ARBA00004007"/>
    </source>
</evidence>
<evidence type="ECO:0000256" key="11">
    <source>
        <dbReference type="ARBA" id="ARBA00023136"/>
    </source>
</evidence>
<feature type="topological domain" description="Periplasmic" evidence="12">
    <location>
        <begin position="38"/>
        <end position="212"/>
    </location>
</feature>
<dbReference type="EMBL" id="CP019124">
    <property type="protein sequence ID" value="APX89363.1"/>
    <property type="molecule type" value="Genomic_DNA"/>
</dbReference>
<keyword evidence="6 12" id="KW-0997">Cell inner membrane</keyword>
<evidence type="ECO:0000256" key="8">
    <source>
        <dbReference type="ARBA" id="ARBA00022968"/>
    </source>
</evidence>
<keyword evidence="14" id="KW-1185">Reference proteome</keyword>
<evidence type="ECO:0000313" key="13">
    <source>
        <dbReference type="EMBL" id="APX89363.1"/>
    </source>
</evidence>
<evidence type="ECO:0000256" key="3">
    <source>
        <dbReference type="ARBA" id="ARBA00009620"/>
    </source>
</evidence>
<dbReference type="RefSeq" id="WP_076979386.1">
    <property type="nucleotide sequence ID" value="NZ_CP019124.1"/>
</dbReference>
<dbReference type="GO" id="GO:0005886">
    <property type="term" value="C:plasma membrane"/>
    <property type="evidence" value="ECO:0007669"/>
    <property type="project" value="UniProtKB-SubCell"/>
</dbReference>
<dbReference type="OrthoDB" id="9804841at2"/>
<dbReference type="PIRSF" id="PIRSF005413">
    <property type="entry name" value="COX11"/>
    <property type="match status" value="1"/>
</dbReference>
<evidence type="ECO:0000256" key="6">
    <source>
        <dbReference type="ARBA" id="ARBA00022519"/>
    </source>
</evidence>
<organism evidence="13 14">
    <name type="scientific">Brevirhabdus pacifica</name>
    <dbReference type="NCBI Taxonomy" id="1267768"/>
    <lineage>
        <taxon>Bacteria</taxon>
        <taxon>Pseudomonadati</taxon>
        <taxon>Pseudomonadota</taxon>
        <taxon>Alphaproteobacteria</taxon>
        <taxon>Rhodobacterales</taxon>
        <taxon>Paracoccaceae</taxon>
        <taxon>Brevirhabdus</taxon>
    </lineage>
</organism>
<dbReference type="STRING" id="1267768.BV394_06225"/>
<accession>A0A2M9DEA7</accession>
<sequence length="212" mass="23677">MSTPDPRKPDPRNRAAGRTALMLVGVVVTMGALAWAAVPFYDWFCRVTGFGGTTSVAEAGADRVLDQTIKVRFDGSLDRGMPWTFKPVQREIELKIGETAMAFYEAYNPTDRVVAGTATYNVTPYAAGGYFTKIDCFCFTQQVLQPGERVQMPLTFYVDPEIVEDADAKFVKVITLSYTFYETELPEEQASLALRPQEPTNKSLYRGIKWPT</sequence>
<evidence type="ECO:0000313" key="14">
    <source>
        <dbReference type="Proteomes" id="UP000187266"/>
    </source>
</evidence>
<gene>
    <name evidence="12" type="primary">ctaG</name>
    <name evidence="13" type="ORF">BV394_06225</name>
</gene>
<dbReference type="PANTHER" id="PTHR21320">
    <property type="entry name" value="CYTOCHROME C OXIDASE ASSEMBLY PROTEIN COX11-RELATED"/>
    <property type="match status" value="1"/>
</dbReference>
<evidence type="ECO:0000256" key="12">
    <source>
        <dbReference type="HAMAP-Rule" id="MF_00155"/>
    </source>
</evidence>
<dbReference type="NCBIfam" id="NF003465">
    <property type="entry name" value="PRK05089.1"/>
    <property type="match status" value="1"/>
</dbReference>
<feature type="topological domain" description="Cytoplasmic" evidence="12">
    <location>
        <begin position="1"/>
        <end position="14"/>
    </location>
</feature>
<proteinExistence type="inferred from homology"/>